<gene>
    <name evidence="8" type="ORF">APT59_12230</name>
</gene>
<proteinExistence type="predicted"/>
<feature type="transmembrane region" description="Helical" evidence="6">
    <location>
        <begin position="258"/>
        <end position="276"/>
    </location>
</feature>
<keyword evidence="5 6" id="KW-0472">Membrane</keyword>
<evidence type="ECO:0000256" key="1">
    <source>
        <dbReference type="ARBA" id="ARBA00004141"/>
    </source>
</evidence>
<dbReference type="AlphaFoldDB" id="A0A0U4W564"/>
<dbReference type="GO" id="GO:0016020">
    <property type="term" value="C:membrane"/>
    <property type="evidence" value="ECO:0007669"/>
    <property type="project" value="UniProtKB-SubCell"/>
</dbReference>
<feature type="transmembrane region" description="Helical" evidence="6">
    <location>
        <begin position="94"/>
        <end position="112"/>
    </location>
</feature>
<feature type="transmembrane region" description="Helical" evidence="6">
    <location>
        <begin position="328"/>
        <end position="347"/>
    </location>
</feature>
<feature type="transmembrane region" description="Helical" evidence="6">
    <location>
        <begin position="288"/>
        <end position="308"/>
    </location>
</feature>
<name>A0A0U4W564_9PSED</name>
<dbReference type="Pfam" id="PF03600">
    <property type="entry name" value="CitMHS"/>
    <property type="match status" value="1"/>
</dbReference>
<dbReference type="InterPro" id="IPR014738">
    <property type="entry name" value="Citrate_transporter"/>
</dbReference>
<dbReference type="InterPro" id="IPR004680">
    <property type="entry name" value="Cit_transptr-like_dom"/>
</dbReference>
<organism evidence="8 9">
    <name type="scientific">Pseudomonas oryzihabitans</name>
    <dbReference type="NCBI Taxonomy" id="47885"/>
    <lineage>
        <taxon>Bacteria</taxon>
        <taxon>Pseudomonadati</taxon>
        <taxon>Pseudomonadota</taxon>
        <taxon>Gammaproteobacteria</taxon>
        <taxon>Pseudomonadales</taxon>
        <taxon>Pseudomonadaceae</taxon>
        <taxon>Pseudomonas</taxon>
    </lineage>
</organism>
<feature type="transmembrane region" description="Helical" evidence="6">
    <location>
        <begin position="352"/>
        <end position="369"/>
    </location>
</feature>
<dbReference type="RefSeq" id="WP_059315092.1">
    <property type="nucleotide sequence ID" value="NZ_CP013987.1"/>
</dbReference>
<protein>
    <submittedName>
        <fullName evidence="8">Damage-inducible protein CinA</fullName>
    </submittedName>
</protein>
<evidence type="ECO:0000256" key="2">
    <source>
        <dbReference type="ARBA" id="ARBA00022448"/>
    </source>
</evidence>
<feature type="transmembrane region" description="Helical" evidence="6">
    <location>
        <begin position="384"/>
        <end position="401"/>
    </location>
</feature>
<reference evidence="8 9" key="1">
    <citation type="submission" date="2016-01" db="EMBL/GenBank/DDBJ databases">
        <title>Annotation of Pseudomonas oryzihabitans USDA-ARS-USMARC-56511.</title>
        <authorList>
            <person name="Harhay G.P."/>
            <person name="Harhay D.M."/>
            <person name="Smith T.P.L."/>
            <person name="Bono J.L."/>
            <person name="Heaton M.P."/>
            <person name="Clawson M.L."/>
            <person name="Chitko-Mckown C.G."/>
            <person name="Capik S.F."/>
            <person name="DeDonder K.D."/>
            <person name="Apley M.D."/>
            <person name="Lubbers B.V."/>
            <person name="White B.J."/>
            <person name="Larson R.L."/>
        </authorList>
    </citation>
    <scope>NUCLEOTIDE SEQUENCE [LARGE SCALE GENOMIC DNA]</scope>
    <source>
        <strain evidence="8 9">USDA-ARS-USMARC-56511</strain>
    </source>
</reference>
<comment type="subcellular location">
    <subcellularLocation>
        <location evidence="1">Membrane</location>
        <topology evidence="1">Multi-pass membrane protein</topology>
    </subcellularLocation>
</comment>
<feature type="transmembrane region" description="Helical" evidence="6">
    <location>
        <begin position="132"/>
        <end position="153"/>
    </location>
</feature>
<feature type="transmembrane region" description="Helical" evidence="6">
    <location>
        <begin position="413"/>
        <end position="436"/>
    </location>
</feature>
<feature type="transmembrane region" description="Helical" evidence="6">
    <location>
        <begin position="24"/>
        <end position="43"/>
    </location>
</feature>
<dbReference type="OrthoDB" id="5329450at2"/>
<feature type="transmembrane region" description="Helical" evidence="6">
    <location>
        <begin position="235"/>
        <end position="252"/>
    </location>
</feature>
<keyword evidence="4 6" id="KW-1133">Transmembrane helix</keyword>
<evidence type="ECO:0000256" key="4">
    <source>
        <dbReference type="ARBA" id="ARBA00022989"/>
    </source>
</evidence>
<dbReference type="NCBIfam" id="TIGR00784">
    <property type="entry name" value="citMHS"/>
    <property type="match status" value="1"/>
</dbReference>
<feature type="transmembrane region" description="Helical" evidence="6">
    <location>
        <begin position="55"/>
        <end position="74"/>
    </location>
</feature>
<evidence type="ECO:0000256" key="6">
    <source>
        <dbReference type="SAM" id="Phobius"/>
    </source>
</evidence>
<sequence>MLALLGLIMVVTFTYLIMSKRLSPIVALTVVPIVFALIGGFAPTTGKMMLDGLKMVAPSAALLLFAILFFGLMIDAGLFDPLIRKILKRVNGDPVKIAIGTALLSLLVALDGDGTTTYMITCAAMLPLYKRIGMNPMVLATVSMLSLSIMSGMSPWGGPATRAIAALGLDATAYFIPLLPTVIGGAAWVVFTAFLLGRRERARIGNVSLESGGAAGGRCYIEEILGDSPNKRPRLAYVNLVLVILVMTALVMGVMHAAILFMIGFVLALMINYPQLELQKERILAHSGNAMTVVLLVFAAGIFAGIFSGTKMVDALAQTLVDWIPPAWGHWFPLVVAITSMPLTFVLSNDAYYFGVVPILANAAAAYGIDPVEIARASVLGQPVHLMSPLVASTLLLVGMVDRDIGDFQKATVKWAVLTSLVITALALLTGAISFFV</sequence>
<keyword evidence="2" id="KW-0813">Transport</keyword>
<dbReference type="EMBL" id="CP013987">
    <property type="protein sequence ID" value="ALZ84918.1"/>
    <property type="molecule type" value="Genomic_DNA"/>
</dbReference>
<evidence type="ECO:0000313" key="8">
    <source>
        <dbReference type="EMBL" id="ALZ84918.1"/>
    </source>
</evidence>
<dbReference type="GO" id="GO:0015137">
    <property type="term" value="F:citrate transmembrane transporter activity"/>
    <property type="evidence" value="ECO:0007669"/>
    <property type="project" value="InterPro"/>
</dbReference>
<evidence type="ECO:0000259" key="7">
    <source>
        <dbReference type="Pfam" id="PF03600"/>
    </source>
</evidence>
<evidence type="ECO:0000256" key="5">
    <source>
        <dbReference type="ARBA" id="ARBA00023136"/>
    </source>
</evidence>
<dbReference type="Proteomes" id="UP000064137">
    <property type="component" value="Chromosome"/>
</dbReference>
<evidence type="ECO:0000313" key="9">
    <source>
        <dbReference type="Proteomes" id="UP000064137"/>
    </source>
</evidence>
<accession>A0A0U4W564</accession>
<feature type="domain" description="Citrate transporter-like" evidence="7">
    <location>
        <begin position="14"/>
        <end position="381"/>
    </location>
</feature>
<dbReference type="KEGG" id="por:APT59_12230"/>
<feature type="transmembrane region" description="Helical" evidence="6">
    <location>
        <begin position="173"/>
        <end position="196"/>
    </location>
</feature>
<evidence type="ECO:0000256" key="3">
    <source>
        <dbReference type="ARBA" id="ARBA00022692"/>
    </source>
</evidence>
<keyword evidence="3 6" id="KW-0812">Transmembrane</keyword>